<evidence type="ECO:0000256" key="8">
    <source>
        <dbReference type="ARBA" id="ARBA00048679"/>
    </source>
</evidence>
<evidence type="ECO:0000256" key="5">
    <source>
        <dbReference type="ARBA" id="ARBA00022777"/>
    </source>
</evidence>
<dbReference type="GO" id="GO:0005524">
    <property type="term" value="F:ATP binding"/>
    <property type="evidence" value="ECO:0007669"/>
    <property type="project" value="UniProtKB-UniRule"/>
</dbReference>
<evidence type="ECO:0000256" key="3">
    <source>
        <dbReference type="ARBA" id="ARBA00022679"/>
    </source>
</evidence>
<gene>
    <name evidence="11" type="ORF">Clacol_003051</name>
</gene>
<dbReference type="AlphaFoldDB" id="A0AAV5A5R4"/>
<keyword evidence="2" id="KW-0723">Serine/threonine-protein kinase</keyword>
<protein>
    <recommendedName>
        <fullName evidence="1">non-specific serine/threonine protein kinase</fullName>
        <ecNumber evidence="1">2.7.11.1</ecNumber>
    </recommendedName>
</protein>
<comment type="caution">
    <text evidence="11">The sequence shown here is derived from an EMBL/GenBank/DDBJ whole genome shotgun (WGS) entry which is preliminary data.</text>
</comment>
<dbReference type="GO" id="GO:0050684">
    <property type="term" value="P:regulation of mRNA processing"/>
    <property type="evidence" value="ECO:0007669"/>
    <property type="project" value="TreeGrafter"/>
</dbReference>
<evidence type="ECO:0000313" key="12">
    <source>
        <dbReference type="Proteomes" id="UP001050691"/>
    </source>
</evidence>
<feature type="domain" description="Protein kinase" evidence="10">
    <location>
        <begin position="32"/>
        <end position="374"/>
    </location>
</feature>
<evidence type="ECO:0000259" key="10">
    <source>
        <dbReference type="PROSITE" id="PS50011"/>
    </source>
</evidence>
<dbReference type="SUPFAM" id="SSF56112">
    <property type="entry name" value="Protein kinase-like (PK-like)"/>
    <property type="match status" value="1"/>
</dbReference>
<evidence type="ECO:0000256" key="2">
    <source>
        <dbReference type="ARBA" id="ARBA00022527"/>
    </source>
</evidence>
<keyword evidence="6 9" id="KW-0067">ATP-binding</keyword>
<keyword evidence="12" id="KW-1185">Reference proteome</keyword>
<keyword evidence="3" id="KW-0808">Transferase</keyword>
<evidence type="ECO:0000256" key="9">
    <source>
        <dbReference type="PROSITE-ProRule" id="PRU10141"/>
    </source>
</evidence>
<dbReference type="InterPro" id="IPR017441">
    <property type="entry name" value="Protein_kinase_ATP_BS"/>
</dbReference>
<sequence>MSTTEKETRYVPGGYHPVIIGDILGYSSQRQYRIMHKLGWGYYSTVWLAQTMDEINALVAVKITTADSDNSTQISREVEMLQKAGRAHPDNICSYFPTLLDHFKLHGPNGTHTVLVTEVVIPILSLPEQPPAWRKAAAYGVAQAMAQLHANQIIHGDWHRGNIGIAMPRLASQDPGDVMFDLAPPDITIALTVDAAKQTASLPAYFISPCEMGAYYKKIAGSDSPQIKILDFGSAHDVGAHPHTLRCALEAYAPEMVSAQLFENKDNPALDPPAEVWALGVTVGMRGLPFHMSKLAGHIPPHWEKWSASLSDRNITQADMEEWWASHWKTLREGCENDEDTAALVRLLKVVLVLDPKERPTAAQIGFALHFPDFSLEMLSHSIQEDDGKFTLPVLRSQKITIAVIHGKAAGINDLPGLDLRPQPVPLEASGEWWRMA</sequence>
<keyword evidence="4 9" id="KW-0547">Nucleotide-binding</keyword>
<proteinExistence type="predicted"/>
<dbReference type="InterPro" id="IPR051334">
    <property type="entry name" value="SRPK"/>
</dbReference>
<keyword evidence="5" id="KW-0418">Kinase</keyword>
<dbReference type="PROSITE" id="PS00107">
    <property type="entry name" value="PROTEIN_KINASE_ATP"/>
    <property type="match status" value="1"/>
</dbReference>
<dbReference type="SMART" id="SM00220">
    <property type="entry name" value="S_TKc"/>
    <property type="match status" value="1"/>
</dbReference>
<evidence type="ECO:0000256" key="6">
    <source>
        <dbReference type="ARBA" id="ARBA00022840"/>
    </source>
</evidence>
<dbReference type="InterPro" id="IPR011009">
    <property type="entry name" value="Kinase-like_dom_sf"/>
</dbReference>
<dbReference type="PROSITE" id="PS50011">
    <property type="entry name" value="PROTEIN_KINASE_DOM"/>
    <property type="match status" value="1"/>
</dbReference>
<comment type="catalytic activity">
    <reaction evidence="7">
        <text>L-threonyl-[protein] + ATP = O-phospho-L-threonyl-[protein] + ADP + H(+)</text>
        <dbReference type="Rhea" id="RHEA:46608"/>
        <dbReference type="Rhea" id="RHEA-COMP:11060"/>
        <dbReference type="Rhea" id="RHEA-COMP:11605"/>
        <dbReference type="ChEBI" id="CHEBI:15378"/>
        <dbReference type="ChEBI" id="CHEBI:30013"/>
        <dbReference type="ChEBI" id="CHEBI:30616"/>
        <dbReference type="ChEBI" id="CHEBI:61977"/>
        <dbReference type="ChEBI" id="CHEBI:456216"/>
        <dbReference type="EC" id="2.7.11.1"/>
    </reaction>
</comment>
<dbReference type="Gene3D" id="1.10.510.10">
    <property type="entry name" value="Transferase(Phosphotransferase) domain 1"/>
    <property type="match status" value="1"/>
</dbReference>
<dbReference type="PANTHER" id="PTHR47634:SF9">
    <property type="entry name" value="PROTEIN KINASE DOMAIN-CONTAINING PROTEIN-RELATED"/>
    <property type="match status" value="1"/>
</dbReference>
<dbReference type="PANTHER" id="PTHR47634">
    <property type="entry name" value="PROTEIN KINASE DOMAIN-CONTAINING PROTEIN-RELATED"/>
    <property type="match status" value="1"/>
</dbReference>
<dbReference type="InterPro" id="IPR000719">
    <property type="entry name" value="Prot_kinase_dom"/>
</dbReference>
<evidence type="ECO:0000313" key="11">
    <source>
        <dbReference type="EMBL" id="GJJ08832.1"/>
    </source>
</evidence>
<evidence type="ECO:0000256" key="7">
    <source>
        <dbReference type="ARBA" id="ARBA00047899"/>
    </source>
</evidence>
<dbReference type="GO" id="GO:0004674">
    <property type="term" value="F:protein serine/threonine kinase activity"/>
    <property type="evidence" value="ECO:0007669"/>
    <property type="project" value="UniProtKB-KW"/>
</dbReference>
<dbReference type="Proteomes" id="UP001050691">
    <property type="component" value="Unassembled WGS sequence"/>
</dbReference>
<dbReference type="EC" id="2.7.11.1" evidence="1"/>
<evidence type="ECO:0000256" key="4">
    <source>
        <dbReference type="ARBA" id="ARBA00022741"/>
    </source>
</evidence>
<name>A0AAV5A5R4_9AGAM</name>
<evidence type="ECO:0000256" key="1">
    <source>
        <dbReference type="ARBA" id="ARBA00012513"/>
    </source>
</evidence>
<dbReference type="Gene3D" id="3.30.200.20">
    <property type="entry name" value="Phosphorylase Kinase, domain 1"/>
    <property type="match status" value="1"/>
</dbReference>
<comment type="catalytic activity">
    <reaction evidence="8">
        <text>L-seryl-[protein] + ATP = O-phospho-L-seryl-[protein] + ADP + H(+)</text>
        <dbReference type="Rhea" id="RHEA:17989"/>
        <dbReference type="Rhea" id="RHEA-COMP:9863"/>
        <dbReference type="Rhea" id="RHEA-COMP:11604"/>
        <dbReference type="ChEBI" id="CHEBI:15378"/>
        <dbReference type="ChEBI" id="CHEBI:29999"/>
        <dbReference type="ChEBI" id="CHEBI:30616"/>
        <dbReference type="ChEBI" id="CHEBI:83421"/>
        <dbReference type="ChEBI" id="CHEBI:456216"/>
        <dbReference type="EC" id="2.7.11.1"/>
    </reaction>
</comment>
<dbReference type="EMBL" id="BPWL01000003">
    <property type="protein sequence ID" value="GJJ08832.1"/>
    <property type="molecule type" value="Genomic_DNA"/>
</dbReference>
<accession>A0AAV5A5R4</accession>
<dbReference type="GO" id="GO:0000245">
    <property type="term" value="P:spliceosomal complex assembly"/>
    <property type="evidence" value="ECO:0007669"/>
    <property type="project" value="TreeGrafter"/>
</dbReference>
<feature type="binding site" evidence="9">
    <location>
        <position position="62"/>
    </location>
    <ligand>
        <name>ATP</name>
        <dbReference type="ChEBI" id="CHEBI:30616"/>
    </ligand>
</feature>
<reference evidence="11" key="1">
    <citation type="submission" date="2021-10" db="EMBL/GenBank/DDBJ databases">
        <title>De novo Genome Assembly of Clathrus columnatus (Basidiomycota, Fungi) Using Illumina and Nanopore Sequence Data.</title>
        <authorList>
            <person name="Ogiso-Tanaka E."/>
            <person name="Itagaki H."/>
            <person name="Hosoya T."/>
            <person name="Hosaka K."/>
        </authorList>
    </citation>
    <scope>NUCLEOTIDE SEQUENCE</scope>
    <source>
        <strain evidence="11">MO-923</strain>
    </source>
</reference>
<organism evidence="11 12">
    <name type="scientific">Clathrus columnatus</name>
    <dbReference type="NCBI Taxonomy" id="1419009"/>
    <lineage>
        <taxon>Eukaryota</taxon>
        <taxon>Fungi</taxon>
        <taxon>Dikarya</taxon>
        <taxon>Basidiomycota</taxon>
        <taxon>Agaricomycotina</taxon>
        <taxon>Agaricomycetes</taxon>
        <taxon>Phallomycetidae</taxon>
        <taxon>Phallales</taxon>
        <taxon>Clathraceae</taxon>
        <taxon>Clathrus</taxon>
    </lineage>
</organism>